<keyword evidence="6" id="KW-0378">Hydrolase</keyword>
<dbReference type="SUPFAM" id="SSF53300">
    <property type="entry name" value="vWA-like"/>
    <property type="match status" value="1"/>
</dbReference>
<dbReference type="SMART" id="SM00513">
    <property type="entry name" value="SAP"/>
    <property type="match status" value="1"/>
</dbReference>
<dbReference type="SMART" id="SM00559">
    <property type="entry name" value="Ku78"/>
    <property type="match status" value="1"/>
</dbReference>
<dbReference type="GO" id="GO:0043564">
    <property type="term" value="C:Ku70:Ku80 complex"/>
    <property type="evidence" value="ECO:0007669"/>
    <property type="project" value="InterPro"/>
</dbReference>
<dbReference type="InterPro" id="IPR047087">
    <property type="entry name" value="KU70_core_dom"/>
</dbReference>
<dbReference type="GO" id="GO:0042162">
    <property type="term" value="F:telomeric DNA binding"/>
    <property type="evidence" value="ECO:0007669"/>
    <property type="project" value="InterPro"/>
</dbReference>
<feature type="compositionally biased region" description="Basic and acidic residues" evidence="14">
    <location>
        <begin position="1033"/>
        <end position="1047"/>
    </location>
</feature>
<dbReference type="InterPro" id="IPR027388">
    <property type="entry name" value="Ku70_bridge/pillars_dom_sf"/>
</dbReference>
<sequence length="1087" mass="122701">MEWQSFPLQRAHIDAEKSGYRISMDRLFCNLDGLLKRDMNDCLSKHLNGFLDDHAKIYQFGLRNQRERVNLRAGEGFPMKDEQKTLQESFLNPFTRKSQSASVHRPSNMRFKSTRLRNGISSAPSINAFSSNRLIRPPNIPSKPPCNTTNERKPRRQSKLEGLPSSSEAEAASNVLPGNGWWRGTCSNDSETDSEVSSETENSERSNLEIKKDDSTQRYSLDARDNSNSRQSSISSIASEFSETETKTRAQESSTPRLPSKLQKEQIREISRELESSSFFHLTSGPGNESGPIDEAYLEPIPPRTTPDLDEKACSTSKTLSPLSGSPSLFITAEKLDDDLKLDSKELLNQRFYNSTSRVNYNNSATFMHNSAHFDIEPISREDNFQRRVDKYRNISCAFPRVWESKNGSKNNRAVPISLQKRAVQNRPNTTELPVRIRFKHRGSPFTKFTKAAEETGPNERVLPTTLHKSAETSYSVMTPYMANVVCTAGLFGEDDEADVGDPEQQTRWDNKDSLILVFDCSKEMLQHSRDGIPFQLCVKCAISVLKHKIISSDKDLIGVVFYATEKSKNPGDFKHVYIYQELDLPDAQRILDLEKFLEDDTCDNFGETFGHSSGFSLNDVLWTCANMFSNSGQKIGHKRIMLFTNNENPHAEDPALQRRAKTKSRDLNEVGIAIELMHIQPPDLPFDSSLLYQDVIQMDEDEGGILPDPAEKFEELLTRVQKKEHKKRPLATLPFMLADGIELGVSVYNLCRPTTKSSYVNLDSHTNEEVKIHTKYICVDTGSDLLPTDIKLYQMFGGEKVIFEKEEVAEMKSFGSPGLLLMGFKPRSSLKNYFHLRPAQFLYPSEKIISGSTTLFSALLNRSLARDVIPICRFIPRNNAAPRFVALLPQKEELDEHNNQTTPPGFHLIFLPFTDDLRKLKYEETPKATTEQVNKAKEVIKKLTLGFDCSSFENPSLQKHYKNLEALALDRDEPEEVTDLTEPKVEAIERKAGEAIREFKDIVFPDGYNPDAKPAPKRKAADSSGGAAKKSRPGDGVEVDMREEAQRDRLSKLTVPVLKDFVKAAGIKCGSKKADLIEAIKEHFGV</sequence>
<dbReference type="InterPro" id="IPR006165">
    <property type="entry name" value="Ku70"/>
</dbReference>
<feature type="region of interest" description="Disordered" evidence="14">
    <location>
        <begin position="95"/>
        <end position="267"/>
    </location>
</feature>
<dbReference type="Pfam" id="PF02037">
    <property type="entry name" value="SAP"/>
    <property type="match status" value="1"/>
</dbReference>
<evidence type="ECO:0000256" key="5">
    <source>
        <dbReference type="ARBA" id="ARBA00022763"/>
    </source>
</evidence>
<dbReference type="Gene3D" id="4.10.970.10">
    <property type="entry name" value="Ku70, bridge and pillars"/>
    <property type="match status" value="1"/>
</dbReference>
<dbReference type="InterPro" id="IPR036361">
    <property type="entry name" value="SAP_dom_sf"/>
</dbReference>
<dbReference type="Pfam" id="PF02735">
    <property type="entry name" value="Ku"/>
    <property type="match status" value="1"/>
</dbReference>
<dbReference type="InterPro" id="IPR016194">
    <property type="entry name" value="SPOC-like_C_dom_sf"/>
</dbReference>
<dbReference type="FunFam" id="2.40.290.10:FF:000001">
    <property type="entry name" value="X-ray repair cross complementing 6"/>
    <property type="match status" value="1"/>
</dbReference>
<dbReference type="STRING" id="50429.A0A2B4SAB1"/>
<reference evidence="17" key="1">
    <citation type="journal article" date="2017" name="bioRxiv">
        <title>Comparative analysis of the genomes of Stylophora pistillata and Acropora digitifera provides evidence for extensive differences between species of corals.</title>
        <authorList>
            <person name="Voolstra C.R."/>
            <person name="Li Y."/>
            <person name="Liew Y.J."/>
            <person name="Baumgarten S."/>
            <person name="Zoccola D."/>
            <person name="Flot J.-F."/>
            <person name="Tambutte S."/>
            <person name="Allemand D."/>
            <person name="Aranda M."/>
        </authorList>
    </citation>
    <scope>NUCLEOTIDE SEQUENCE [LARGE SCALE GENOMIC DNA]</scope>
</reference>
<evidence type="ECO:0000256" key="8">
    <source>
        <dbReference type="ARBA" id="ARBA00022840"/>
    </source>
</evidence>
<gene>
    <name evidence="16" type="primary">XRCC6</name>
    <name evidence="16" type="ORF">AWC38_SpisGene9599</name>
</gene>
<evidence type="ECO:0000256" key="14">
    <source>
        <dbReference type="SAM" id="MobiDB-lite"/>
    </source>
</evidence>
<evidence type="ECO:0000256" key="1">
    <source>
        <dbReference type="ARBA" id="ARBA00004123"/>
    </source>
</evidence>
<comment type="similarity">
    <text evidence="2">Belongs to the ku70 family.</text>
</comment>
<dbReference type="NCBIfam" id="TIGR00578">
    <property type="entry name" value="ku70"/>
    <property type="match status" value="1"/>
</dbReference>
<evidence type="ECO:0000256" key="9">
    <source>
        <dbReference type="ARBA" id="ARBA00023125"/>
    </source>
</evidence>
<comment type="subcellular location">
    <subcellularLocation>
        <location evidence="1">Nucleus</location>
    </subcellularLocation>
</comment>
<evidence type="ECO:0000256" key="7">
    <source>
        <dbReference type="ARBA" id="ARBA00022806"/>
    </source>
</evidence>
<evidence type="ECO:0000256" key="10">
    <source>
        <dbReference type="ARBA" id="ARBA00023172"/>
    </source>
</evidence>
<dbReference type="EMBL" id="LSMT01000143">
    <property type="protein sequence ID" value="PFX25750.1"/>
    <property type="molecule type" value="Genomic_DNA"/>
</dbReference>
<evidence type="ECO:0000256" key="4">
    <source>
        <dbReference type="ARBA" id="ARBA00022741"/>
    </source>
</evidence>
<dbReference type="InterPro" id="IPR005161">
    <property type="entry name" value="Ku_N"/>
</dbReference>
<dbReference type="GO" id="GO:0005524">
    <property type="term" value="F:ATP binding"/>
    <property type="evidence" value="ECO:0007669"/>
    <property type="project" value="UniProtKB-KW"/>
</dbReference>
<feature type="compositionally biased region" description="Low complexity" evidence="14">
    <location>
        <begin position="228"/>
        <end position="241"/>
    </location>
</feature>
<keyword evidence="12" id="KW-0539">Nucleus</keyword>
<keyword evidence="8" id="KW-0067">ATP-binding</keyword>
<dbReference type="GO" id="GO:0006303">
    <property type="term" value="P:double-strand break repair via nonhomologous end joining"/>
    <property type="evidence" value="ECO:0007669"/>
    <property type="project" value="InterPro"/>
</dbReference>
<dbReference type="GO" id="GO:0006310">
    <property type="term" value="P:DNA recombination"/>
    <property type="evidence" value="ECO:0007669"/>
    <property type="project" value="UniProtKB-KW"/>
</dbReference>
<keyword evidence="17" id="KW-1185">Reference proteome</keyword>
<evidence type="ECO:0000256" key="3">
    <source>
        <dbReference type="ARBA" id="ARBA00012551"/>
    </source>
</evidence>
<evidence type="ECO:0000256" key="13">
    <source>
        <dbReference type="ARBA" id="ARBA00047995"/>
    </source>
</evidence>
<dbReference type="GO" id="GO:0003678">
    <property type="term" value="F:DNA helicase activity"/>
    <property type="evidence" value="ECO:0007669"/>
    <property type="project" value="UniProtKB-EC"/>
</dbReference>
<dbReference type="PANTHER" id="PTHR12604:SF2">
    <property type="entry name" value="X-RAY REPAIR CROSS-COMPLEMENTING PROTEIN 6"/>
    <property type="match status" value="1"/>
</dbReference>
<dbReference type="FunFam" id="1.10.720.30:FF:000007">
    <property type="entry name" value="X-ray repair cross complementing 6"/>
    <property type="match status" value="1"/>
</dbReference>
<dbReference type="InterPro" id="IPR005160">
    <property type="entry name" value="Ku_C"/>
</dbReference>
<dbReference type="AlphaFoldDB" id="A0A2B4SAB1"/>
<dbReference type="InterPro" id="IPR003034">
    <property type="entry name" value="SAP_dom"/>
</dbReference>
<organism evidence="16 17">
    <name type="scientific">Stylophora pistillata</name>
    <name type="common">Smooth cauliflower coral</name>
    <dbReference type="NCBI Taxonomy" id="50429"/>
    <lineage>
        <taxon>Eukaryota</taxon>
        <taxon>Metazoa</taxon>
        <taxon>Cnidaria</taxon>
        <taxon>Anthozoa</taxon>
        <taxon>Hexacorallia</taxon>
        <taxon>Scleractinia</taxon>
        <taxon>Astrocoeniina</taxon>
        <taxon>Pocilloporidae</taxon>
        <taxon>Stylophora</taxon>
    </lineage>
</organism>
<feature type="domain" description="SAP" evidence="15">
    <location>
        <begin position="1051"/>
        <end position="1085"/>
    </location>
</feature>
<feature type="compositionally biased region" description="Basic and acidic residues" evidence="14">
    <location>
        <begin position="202"/>
        <end position="227"/>
    </location>
</feature>
<keyword evidence="10" id="KW-0233">DNA recombination</keyword>
<accession>A0A2B4SAB1</accession>
<dbReference type="Gene3D" id="1.10.1600.10">
    <property type="match status" value="1"/>
</dbReference>
<dbReference type="Gene3D" id="3.40.50.410">
    <property type="entry name" value="von Willebrand factor, type A domain"/>
    <property type="match status" value="1"/>
</dbReference>
<dbReference type="FunFam" id="4.10.970.10:FF:000001">
    <property type="entry name" value="X-ray repair cross-complementing protein 6 isoform X1"/>
    <property type="match status" value="1"/>
</dbReference>
<dbReference type="Pfam" id="PF03730">
    <property type="entry name" value="Ku_C"/>
    <property type="match status" value="1"/>
</dbReference>
<proteinExistence type="inferred from homology"/>
<keyword evidence="5" id="KW-0227">DNA damage</keyword>
<protein>
    <recommendedName>
        <fullName evidence="3">DNA helicase</fullName>
        <ecNumber evidence="3">3.6.4.12</ecNumber>
    </recommendedName>
</protein>
<dbReference type="PANTHER" id="PTHR12604">
    <property type="entry name" value="KU AUTOANTIGEN DNA HELICASE"/>
    <property type="match status" value="1"/>
</dbReference>
<dbReference type="EC" id="3.6.4.12" evidence="3"/>
<evidence type="ECO:0000313" key="16">
    <source>
        <dbReference type="EMBL" id="PFX25750.1"/>
    </source>
</evidence>
<dbReference type="OrthoDB" id="3249161at2759"/>
<dbReference type="GO" id="GO:0003690">
    <property type="term" value="F:double-stranded DNA binding"/>
    <property type="evidence" value="ECO:0007669"/>
    <property type="project" value="TreeGrafter"/>
</dbReference>
<keyword evidence="9" id="KW-0238">DNA-binding</keyword>
<dbReference type="Gene3D" id="2.40.290.10">
    <property type="match status" value="1"/>
</dbReference>
<name>A0A2B4SAB1_STYPI</name>
<dbReference type="InterPro" id="IPR036465">
    <property type="entry name" value="vWFA_dom_sf"/>
</dbReference>
<dbReference type="GO" id="GO:0016787">
    <property type="term" value="F:hydrolase activity"/>
    <property type="evidence" value="ECO:0007669"/>
    <property type="project" value="UniProtKB-KW"/>
</dbReference>
<dbReference type="InterPro" id="IPR006164">
    <property type="entry name" value="DNA_bd_Ku70/Ku80"/>
</dbReference>
<dbReference type="FunFam" id="3.40.50.410:FF:000080">
    <property type="entry name" value="X-ray repair-complementing defective repair in Chinese hamster cells 6"/>
    <property type="match status" value="1"/>
</dbReference>
<dbReference type="Proteomes" id="UP000225706">
    <property type="component" value="Unassembled WGS sequence"/>
</dbReference>
<dbReference type="CDD" id="cd01458">
    <property type="entry name" value="vWA_ku"/>
    <property type="match status" value="1"/>
</dbReference>
<evidence type="ECO:0000313" key="17">
    <source>
        <dbReference type="Proteomes" id="UP000225706"/>
    </source>
</evidence>
<dbReference type="GO" id="GO:0003684">
    <property type="term" value="F:damaged DNA binding"/>
    <property type="evidence" value="ECO:0007669"/>
    <property type="project" value="InterPro"/>
</dbReference>
<keyword evidence="11" id="KW-0234">DNA repair</keyword>
<feature type="compositionally biased region" description="Polar residues" evidence="14">
    <location>
        <begin position="119"/>
        <end position="133"/>
    </location>
</feature>
<evidence type="ECO:0000256" key="6">
    <source>
        <dbReference type="ARBA" id="ARBA00022801"/>
    </source>
</evidence>
<dbReference type="CDD" id="cd00788">
    <property type="entry name" value="KU70"/>
    <property type="match status" value="1"/>
</dbReference>
<dbReference type="GO" id="GO:0000723">
    <property type="term" value="P:telomere maintenance"/>
    <property type="evidence" value="ECO:0007669"/>
    <property type="project" value="InterPro"/>
</dbReference>
<evidence type="ECO:0000259" key="15">
    <source>
        <dbReference type="PROSITE" id="PS50800"/>
    </source>
</evidence>
<dbReference type="Pfam" id="PF03731">
    <property type="entry name" value="Ku_N"/>
    <property type="match status" value="1"/>
</dbReference>
<comment type="caution">
    <text evidence="16">The sequence shown here is derived from an EMBL/GenBank/DDBJ whole genome shotgun (WGS) entry which is preliminary data.</text>
</comment>
<comment type="catalytic activity">
    <reaction evidence="13">
        <text>ATP + H2O = ADP + phosphate + H(+)</text>
        <dbReference type="Rhea" id="RHEA:13065"/>
        <dbReference type="ChEBI" id="CHEBI:15377"/>
        <dbReference type="ChEBI" id="CHEBI:15378"/>
        <dbReference type="ChEBI" id="CHEBI:30616"/>
        <dbReference type="ChEBI" id="CHEBI:43474"/>
        <dbReference type="ChEBI" id="CHEBI:456216"/>
        <dbReference type="EC" id="3.6.4.12"/>
    </reaction>
</comment>
<evidence type="ECO:0000256" key="12">
    <source>
        <dbReference type="ARBA" id="ARBA00023242"/>
    </source>
</evidence>
<dbReference type="SUPFAM" id="SSF100939">
    <property type="entry name" value="SPOC domain-like"/>
    <property type="match status" value="1"/>
</dbReference>
<evidence type="ECO:0000256" key="2">
    <source>
        <dbReference type="ARBA" id="ARBA00005240"/>
    </source>
</evidence>
<dbReference type="PROSITE" id="PS50800">
    <property type="entry name" value="SAP"/>
    <property type="match status" value="1"/>
</dbReference>
<dbReference type="SUPFAM" id="SSF68906">
    <property type="entry name" value="SAP domain"/>
    <property type="match status" value="1"/>
</dbReference>
<evidence type="ECO:0000256" key="11">
    <source>
        <dbReference type="ARBA" id="ARBA00023204"/>
    </source>
</evidence>
<dbReference type="Gene3D" id="1.10.720.30">
    <property type="entry name" value="SAP domain"/>
    <property type="match status" value="1"/>
</dbReference>
<feature type="region of interest" description="Disordered" evidence="14">
    <location>
        <begin position="1008"/>
        <end position="1047"/>
    </location>
</feature>
<keyword evidence="4" id="KW-0547">Nucleotide-binding</keyword>
<keyword evidence="7" id="KW-0347">Helicase</keyword>